<accession>A0A9X3N0N8</accession>
<comment type="caution">
    <text evidence="1">The sequence shown here is derived from an EMBL/GenBank/DDBJ whole genome shotgun (WGS) entry which is preliminary data.</text>
</comment>
<name>A0A9X3N0N8_9ACTN</name>
<dbReference type="AlphaFoldDB" id="A0A9X3N0N8"/>
<dbReference type="EMBL" id="JAPDOD010000057">
    <property type="protein sequence ID" value="MDA0166062.1"/>
    <property type="molecule type" value="Genomic_DNA"/>
</dbReference>
<protein>
    <submittedName>
        <fullName evidence="1">Uncharacterized protein</fullName>
    </submittedName>
</protein>
<proteinExistence type="predicted"/>
<dbReference type="Proteomes" id="UP001149140">
    <property type="component" value="Unassembled WGS sequence"/>
</dbReference>
<evidence type="ECO:0000313" key="1">
    <source>
        <dbReference type="EMBL" id="MDA0166062.1"/>
    </source>
</evidence>
<keyword evidence="2" id="KW-1185">Reference proteome</keyword>
<organism evidence="1 2">
    <name type="scientific">Solirubrobacter ginsenosidimutans</name>
    <dbReference type="NCBI Taxonomy" id="490573"/>
    <lineage>
        <taxon>Bacteria</taxon>
        <taxon>Bacillati</taxon>
        <taxon>Actinomycetota</taxon>
        <taxon>Thermoleophilia</taxon>
        <taxon>Solirubrobacterales</taxon>
        <taxon>Solirubrobacteraceae</taxon>
        <taxon>Solirubrobacter</taxon>
    </lineage>
</organism>
<reference evidence="1" key="1">
    <citation type="submission" date="2022-10" db="EMBL/GenBank/DDBJ databases">
        <title>The WGS of Solirubrobacter ginsenosidimutans DSM 21036.</title>
        <authorList>
            <person name="Jiang Z."/>
        </authorList>
    </citation>
    <scope>NUCLEOTIDE SEQUENCE</scope>
    <source>
        <strain evidence="1">DSM 21036</strain>
    </source>
</reference>
<evidence type="ECO:0000313" key="2">
    <source>
        <dbReference type="Proteomes" id="UP001149140"/>
    </source>
</evidence>
<dbReference type="RefSeq" id="WP_270045322.1">
    <property type="nucleotide sequence ID" value="NZ_JAPDOD010000057.1"/>
</dbReference>
<gene>
    <name evidence="1" type="ORF">OM076_37710</name>
</gene>
<sequence>MANTVFRAIDSTLVLGVDDANSPEGAAADALISQFDLSNVVGRLTAVTLTVSSDVRPFFELGSRYASVLRPGVVLVSGKADRAHVNGALLRLLLGDGATSPPAAANFVQPALNIVTTLRDPAYPDGSTKVIVFGAKFDSWGYTIPDDDFVMESVTFKALRVAFEET</sequence>